<evidence type="ECO:0000313" key="1">
    <source>
        <dbReference type="EMBL" id="MBX53160.1"/>
    </source>
</evidence>
<reference evidence="1" key="1">
    <citation type="submission" date="2018-02" db="EMBL/GenBank/DDBJ databases">
        <title>Rhizophora mucronata_Transcriptome.</title>
        <authorList>
            <person name="Meera S.P."/>
            <person name="Sreeshan A."/>
            <person name="Augustine A."/>
        </authorList>
    </citation>
    <scope>NUCLEOTIDE SEQUENCE</scope>
    <source>
        <tissue evidence="1">Leaf</tissue>
    </source>
</reference>
<protein>
    <submittedName>
        <fullName evidence="1">Uncharacterized protein</fullName>
    </submittedName>
</protein>
<sequence>MEFLVKSHNCKYPRGPSQEISLKIQTEINYKFPSILTL</sequence>
<proteinExistence type="predicted"/>
<accession>A0A2P2PEL8</accession>
<dbReference type="AlphaFoldDB" id="A0A2P2PEL8"/>
<dbReference type="EMBL" id="GGEC01072676">
    <property type="protein sequence ID" value="MBX53160.1"/>
    <property type="molecule type" value="Transcribed_RNA"/>
</dbReference>
<organism evidence="1">
    <name type="scientific">Rhizophora mucronata</name>
    <name type="common">Asiatic mangrove</name>
    <dbReference type="NCBI Taxonomy" id="61149"/>
    <lineage>
        <taxon>Eukaryota</taxon>
        <taxon>Viridiplantae</taxon>
        <taxon>Streptophyta</taxon>
        <taxon>Embryophyta</taxon>
        <taxon>Tracheophyta</taxon>
        <taxon>Spermatophyta</taxon>
        <taxon>Magnoliopsida</taxon>
        <taxon>eudicotyledons</taxon>
        <taxon>Gunneridae</taxon>
        <taxon>Pentapetalae</taxon>
        <taxon>rosids</taxon>
        <taxon>fabids</taxon>
        <taxon>Malpighiales</taxon>
        <taxon>Rhizophoraceae</taxon>
        <taxon>Rhizophora</taxon>
    </lineage>
</organism>
<name>A0A2P2PEL8_RHIMU</name>